<reference evidence="9" key="1">
    <citation type="submission" date="2022-07" db="EMBL/GenBank/DDBJ databases">
        <title>Taxonomy of Aspergillus series Nigri: significant species reduction supported by multi-species coalescent approaches.</title>
        <authorList>
            <person name="Bian C."/>
            <person name="Kusuya Y."/>
            <person name="Sklenar F."/>
            <person name="D'hooge E."/>
            <person name="Yaguchi T."/>
            <person name="Takahashi H."/>
            <person name="Hubka V."/>
        </authorList>
    </citation>
    <scope>NUCLEOTIDE SEQUENCE</scope>
    <source>
        <strain evidence="9">IFM 56815</strain>
    </source>
</reference>
<keyword evidence="7" id="KW-0503">Monooxygenase</keyword>
<dbReference type="InterPro" id="IPR036396">
    <property type="entry name" value="Cyt_P450_sf"/>
</dbReference>
<evidence type="ECO:0000256" key="4">
    <source>
        <dbReference type="ARBA" id="ARBA00022723"/>
    </source>
</evidence>
<dbReference type="GO" id="GO:0020037">
    <property type="term" value="F:heme binding"/>
    <property type="evidence" value="ECO:0007669"/>
    <property type="project" value="InterPro"/>
</dbReference>
<comment type="cofactor">
    <cofactor evidence="1 8">
        <name>heme</name>
        <dbReference type="ChEBI" id="CHEBI:30413"/>
    </cofactor>
</comment>
<dbReference type="EMBL" id="BRPE01000018">
    <property type="protein sequence ID" value="GLA89654.1"/>
    <property type="molecule type" value="Genomic_DNA"/>
</dbReference>
<evidence type="ECO:0000256" key="1">
    <source>
        <dbReference type="ARBA" id="ARBA00001971"/>
    </source>
</evidence>
<organism evidence="9 10">
    <name type="scientific">Aspergillus tubingensis</name>
    <dbReference type="NCBI Taxonomy" id="5068"/>
    <lineage>
        <taxon>Eukaryota</taxon>
        <taxon>Fungi</taxon>
        <taxon>Dikarya</taxon>
        <taxon>Ascomycota</taxon>
        <taxon>Pezizomycotina</taxon>
        <taxon>Eurotiomycetes</taxon>
        <taxon>Eurotiomycetidae</taxon>
        <taxon>Eurotiales</taxon>
        <taxon>Aspergillaceae</taxon>
        <taxon>Aspergillus</taxon>
        <taxon>Aspergillus subgen. Circumdati</taxon>
    </lineage>
</organism>
<dbReference type="InterPro" id="IPR002403">
    <property type="entry name" value="Cyt_P450_E_grp-IV"/>
</dbReference>
<sequence>MASPTGNYSFYLGRDRVVGLSGPQGRRTFFESRDLDLDAGSALFLPWASLALQADIFASDAHPSNLRSVVRTTLLRTQTLESIPATIEAYTTATLDHIAMKGLFDPFRELTWSFTQSAMAAMGIGELASSSELSRRVVLGAAFGAQGNTPTVTSWTLIGLSTDGHWMAQVRKEVSQVIFRYQDNGESADQVLRSLSMHTWEHEFPLLHACLLESIRLAVLPVVFRKNISTTDVKIGDTGEVIPPGAYATYDFRDGARNPDIYPDPQRWDPGRFLPDRAERLKEAIAFTGFGAGRRKCRK</sequence>
<dbReference type="GO" id="GO:0016705">
    <property type="term" value="F:oxidoreductase activity, acting on paired donors, with incorporation or reduction of molecular oxygen"/>
    <property type="evidence" value="ECO:0007669"/>
    <property type="project" value="InterPro"/>
</dbReference>
<dbReference type="GO" id="GO:0008395">
    <property type="term" value="F:steroid hydroxylase activity"/>
    <property type="evidence" value="ECO:0007669"/>
    <property type="project" value="TreeGrafter"/>
</dbReference>
<comment type="caution">
    <text evidence="9">The sequence shown here is derived from an EMBL/GenBank/DDBJ whole genome shotgun (WGS) entry which is preliminary data.</text>
</comment>
<evidence type="ECO:0000256" key="5">
    <source>
        <dbReference type="ARBA" id="ARBA00023002"/>
    </source>
</evidence>
<evidence type="ECO:0008006" key="11">
    <source>
        <dbReference type="Google" id="ProtNLM"/>
    </source>
</evidence>
<dbReference type="AlphaFoldDB" id="A0A9W6ERM9"/>
<accession>A0A9W6ERM9</accession>
<protein>
    <recommendedName>
        <fullName evidence="11">Cytochrome P450</fullName>
    </recommendedName>
</protein>
<keyword evidence="6 8" id="KW-0408">Iron</keyword>
<name>A0A9W6ERM9_ASPTU</name>
<evidence type="ECO:0000256" key="7">
    <source>
        <dbReference type="ARBA" id="ARBA00023033"/>
    </source>
</evidence>
<evidence type="ECO:0000256" key="6">
    <source>
        <dbReference type="ARBA" id="ARBA00023004"/>
    </source>
</evidence>
<evidence type="ECO:0000313" key="9">
    <source>
        <dbReference type="EMBL" id="GLA89654.1"/>
    </source>
</evidence>
<comment type="similarity">
    <text evidence="2">Belongs to the cytochrome P450 family.</text>
</comment>
<dbReference type="Gene3D" id="1.10.630.10">
    <property type="entry name" value="Cytochrome P450"/>
    <property type="match status" value="1"/>
</dbReference>
<gene>
    <name evidence="9" type="ORF">AtubIFM56815_004142</name>
</gene>
<dbReference type="Pfam" id="PF00067">
    <property type="entry name" value="p450"/>
    <property type="match status" value="1"/>
</dbReference>
<proteinExistence type="inferred from homology"/>
<keyword evidence="4 8" id="KW-0479">Metal-binding</keyword>
<keyword evidence="5" id="KW-0560">Oxidoreductase</keyword>
<evidence type="ECO:0000256" key="2">
    <source>
        <dbReference type="ARBA" id="ARBA00010617"/>
    </source>
</evidence>
<dbReference type="Proteomes" id="UP001144157">
    <property type="component" value="Unassembled WGS sequence"/>
</dbReference>
<dbReference type="InterPro" id="IPR050529">
    <property type="entry name" value="CYP450_sterol_14alpha_dmase"/>
</dbReference>
<dbReference type="GO" id="GO:0005506">
    <property type="term" value="F:iron ion binding"/>
    <property type="evidence" value="ECO:0007669"/>
    <property type="project" value="InterPro"/>
</dbReference>
<keyword evidence="3 8" id="KW-0349">Heme</keyword>
<dbReference type="InterPro" id="IPR001128">
    <property type="entry name" value="Cyt_P450"/>
</dbReference>
<dbReference type="PRINTS" id="PR00465">
    <property type="entry name" value="EP450IV"/>
</dbReference>
<evidence type="ECO:0000256" key="8">
    <source>
        <dbReference type="PIRSR" id="PIRSR602403-1"/>
    </source>
</evidence>
<feature type="binding site" description="axial binding residue" evidence="8">
    <location>
        <position position="297"/>
    </location>
    <ligand>
        <name>heme</name>
        <dbReference type="ChEBI" id="CHEBI:30413"/>
    </ligand>
    <ligandPart>
        <name>Fe</name>
        <dbReference type="ChEBI" id="CHEBI:18248"/>
    </ligandPart>
</feature>
<dbReference type="PANTHER" id="PTHR24304:SF2">
    <property type="entry name" value="24-HYDROXYCHOLESTEROL 7-ALPHA-HYDROXYLASE"/>
    <property type="match status" value="1"/>
</dbReference>
<dbReference type="PANTHER" id="PTHR24304">
    <property type="entry name" value="CYTOCHROME P450 FAMILY 7"/>
    <property type="match status" value="1"/>
</dbReference>
<evidence type="ECO:0000256" key="3">
    <source>
        <dbReference type="ARBA" id="ARBA00022617"/>
    </source>
</evidence>
<evidence type="ECO:0000313" key="10">
    <source>
        <dbReference type="Proteomes" id="UP001144157"/>
    </source>
</evidence>
<dbReference type="SUPFAM" id="SSF48264">
    <property type="entry name" value="Cytochrome P450"/>
    <property type="match status" value="1"/>
</dbReference>